<feature type="non-terminal residue" evidence="1">
    <location>
        <position position="1"/>
    </location>
</feature>
<dbReference type="AlphaFoldDB" id="A0A0C3PNW8"/>
<gene>
    <name evidence="1" type="ORF">M404DRAFT_129392</name>
</gene>
<protein>
    <submittedName>
        <fullName evidence="1">Uncharacterized protein</fullName>
    </submittedName>
</protein>
<evidence type="ECO:0000313" key="1">
    <source>
        <dbReference type="EMBL" id="KIO10576.1"/>
    </source>
</evidence>
<organism evidence="1 2">
    <name type="scientific">Pisolithus tinctorius Marx 270</name>
    <dbReference type="NCBI Taxonomy" id="870435"/>
    <lineage>
        <taxon>Eukaryota</taxon>
        <taxon>Fungi</taxon>
        <taxon>Dikarya</taxon>
        <taxon>Basidiomycota</taxon>
        <taxon>Agaricomycotina</taxon>
        <taxon>Agaricomycetes</taxon>
        <taxon>Agaricomycetidae</taxon>
        <taxon>Boletales</taxon>
        <taxon>Sclerodermatineae</taxon>
        <taxon>Pisolithaceae</taxon>
        <taxon>Pisolithus</taxon>
    </lineage>
</organism>
<dbReference type="STRING" id="870435.A0A0C3PNW8"/>
<sequence length="295" mass="34187">LYDELYTSDAWNTAHDDVQKQRRDDGCMLERVIAGLMFWSDSTHLTQFGHATAWPVYLFFGNLSKYKRASASSRLCHPVAFIPSIKSLMTFLNSLTKKKNHADLLTHCKCELFHAVWRIMLDDEFIEAYRCGMVIKCHNGVLRRVYPQIFTYSANYPEKIILVTIHDKGLCPCPRCFLPKSSFIRLRFASDLKRRLSHTRAYLRDKVCAARRAIYNLGNPIKGTTVERILKDYSLVPTLNTFAERLSPFGFEIFPILVMDLMHEFELGVLKSILKHLIRILYAIDLTLISTLNER</sequence>
<dbReference type="Proteomes" id="UP000054217">
    <property type="component" value="Unassembled WGS sequence"/>
</dbReference>
<proteinExistence type="predicted"/>
<reference evidence="2" key="2">
    <citation type="submission" date="2015-01" db="EMBL/GenBank/DDBJ databases">
        <title>Evolutionary Origins and Diversification of the Mycorrhizal Mutualists.</title>
        <authorList>
            <consortium name="DOE Joint Genome Institute"/>
            <consortium name="Mycorrhizal Genomics Consortium"/>
            <person name="Kohler A."/>
            <person name="Kuo A."/>
            <person name="Nagy L.G."/>
            <person name="Floudas D."/>
            <person name="Copeland A."/>
            <person name="Barry K.W."/>
            <person name="Cichocki N."/>
            <person name="Veneault-Fourrey C."/>
            <person name="LaButti K."/>
            <person name="Lindquist E.A."/>
            <person name="Lipzen A."/>
            <person name="Lundell T."/>
            <person name="Morin E."/>
            <person name="Murat C."/>
            <person name="Riley R."/>
            <person name="Ohm R."/>
            <person name="Sun H."/>
            <person name="Tunlid A."/>
            <person name="Henrissat B."/>
            <person name="Grigoriev I.V."/>
            <person name="Hibbett D.S."/>
            <person name="Martin F."/>
        </authorList>
    </citation>
    <scope>NUCLEOTIDE SEQUENCE [LARGE SCALE GENOMIC DNA]</scope>
    <source>
        <strain evidence="2">Marx 270</strain>
    </source>
</reference>
<dbReference type="InParanoid" id="A0A0C3PNW8"/>
<dbReference type="InterPro" id="IPR041078">
    <property type="entry name" value="Plavaka"/>
</dbReference>
<reference evidence="1 2" key="1">
    <citation type="submission" date="2014-04" db="EMBL/GenBank/DDBJ databases">
        <authorList>
            <consortium name="DOE Joint Genome Institute"/>
            <person name="Kuo A."/>
            <person name="Kohler A."/>
            <person name="Costa M.D."/>
            <person name="Nagy L.G."/>
            <person name="Floudas D."/>
            <person name="Copeland A."/>
            <person name="Barry K.W."/>
            <person name="Cichocki N."/>
            <person name="Veneault-Fourrey C."/>
            <person name="LaButti K."/>
            <person name="Lindquist E.A."/>
            <person name="Lipzen A."/>
            <person name="Lundell T."/>
            <person name="Morin E."/>
            <person name="Murat C."/>
            <person name="Sun H."/>
            <person name="Tunlid A."/>
            <person name="Henrissat B."/>
            <person name="Grigoriev I.V."/>
            <person name="Hibbett D.S."/>
            <person name="Martin F."/>
            <person name="Nordberg H.P."/>
            <person name="Cantor M.N."/>
            <person name="Hua S.X."/>
        </authorList>
    </citation>
    <scope>NUCLEOTIDE SEQUENCE [LARGE SCALE GENOMIC DNA]</scope>
    <source>
        <strain evidence="1 2">Marx 270</strain>
    </source>
</reference>
<dbReference type="Pfam" id="PF18759">
    <property type="entry name" value="Plavaka"/>
    <property type="match status" value="1"/>
</dbReference>
<accession>A0A0C3PNW8</accession>
<keyword evidence="2" id="KW-1185">Reference proteome</keyword>
<dbReference type="EMBL" id="KN831952">
    <property type="protein sequence ID" value="KIO10576.1"/>
    <property type="molecule type" value="Genomic_DNA"/>
</dbReference>
<dbReference type="HOGENOM" id="CLU_002498_2_1_1"/>
<evidence type="ECO:0000313" key="2">
    <source>
        <dbReference type="Proteomes" id="UP000054217"/>
    </source>
</evidence>
<dbReference type="OrthoDB" id="3208495at2759"/>
<name>A0A0C3PNW8_PISTI</name>